<dbReference type="Pfam" id="PF00582">
    <property type="entry name" value="Usp"/>
    <property type="match status" value="1"/>
</dbReference>
<protein>
    <submittedName>
        <fullName evidence="3">Nucleotide-binding universal stress UspA family protein</fullName>
    </submittedName>
</protein>
<keyword evidence="4" id="KW-1185">Reference proteome</keyword>
<dbReference type="PRINTS" id="PR01438">
    <property type="entry name" value="UNVRSLSTRESS"/>
</dbReference>
<accession>A0A7W7Q1Q3</accession>
<dbReference type="Gene3D" id="3.40.50.620">
    <property type="entry name" value="HUPs"/>
    <property type="match status" value="1"/>
</dbReference>
<feature type="domain" description="UspA" evidence="2">
    <location>
        <begin position="27"/>
        <end position="163"/>
    </location>
</feature>
<evidence type="ECO:0000256" key="1">
    <source>
        <dbReference type="ARBA" id="ARBA00008791"/>
    </source>
</evidence>
<proteinExistence type="inferred from homology"/>
<evidence type="ECO:0000259" key="2">
    <source>
        <dbReference type="Pfam" id="PF00582"/>
    </source>
</evidence>
<dbReference type="RefSeq" id="WP_184809490.1">
    <property type="nucleotide sequence ID" value="NZ_JACHJQ010000002.1"/>
</dbReference>
<gene>
    <name evidence="3" type="ORF">FHR82_001433</name>
</gene>
<dbReference type="InterPro" id="IPR006016">
    <property type="entry name" value="UspA"/>
</dbReference>
<organism evidence="3 4">
    <name type="scientific">Actinophytocola algeriensis</name>
    <dbReference type="NCBI Taxonomy" id="1768010"/>
    <lineage>
        <taxon>Bacteria</taxon>
        <taxon>Bacillati</taxon>
        <taxon>Actinomycetota</taxon>
        <taxon>Actinomycetes</taxon>
        <taxon>Pseudonocardiales</taxon>
        <taxon>Pseudonocardiaceae</taxon>
    </lineage>
</organism>
<dbReference type="PANTHER" id="PTHR46268:SF6">
    <property type="entry name" value="UNIVERSAL STRESS PROTEIN UP12"/>
    <property type="match status" value="1"/>
</dbReference>
<dbReference type="EMBL" id="JACHJQ010000002">
    <property type="protein sequence ID" value="MBB4905216.1"/>
    <property type="molecule type" value="Genomic_DNA"/>
</dbReference>
<comment type="similarity">
    <text evidence="1">Belongs to the universal stress protein A family.</text>
</comment>
<dbReference type="InterPro" id="IPR006015">
    <property type="entry name" value="Universal_stress_UspA"/>
</dbReference>
<evidence type="ECO:0000313" key="3">
    <source>
        <dbReference type="EMBL" id="MBB4905216.1"/>
    </source>
</evidence>
<dbReference type="SUPFAM" id="SSF52402">
    <property type="entry name" value="Adenine nucleotide alpha hydrolases-like"/>
    <property type="match status" value="1"/>
</dbReference>
<dbReference type="PANTHER" id="PTHR46268">
    <property type="entry name" value="STRESS RESPONSE PROTEIN NHAX"/>
    <property type="match status" value="1"/>
</dbReference>
<dbReference type="AlphaFoldDB" id="A0A7W7Q1Q3"/>
<dbReference type="Proteomes" id="UP000520767">
    <property type="component" value="Unassembled WGS sequence"/>
</dbReference>
<dbReference type="CDD" id="cd00293">
    <property type="entry name" value="USP-like"/>
    <property type="match status" value="1"/>
</dbReference>
<dbReference type="InterPro" id="IPR014729">
    <property type="entry name" value="Rossmann-like_a/b/a_fold"/>
</dbReference>
<evidence type="ECO:0000313" key="4">
    <source>
        <dbReference type="Proteomes" id="UP000520767"/>
    </source>
</evidence>
<comment type="caution">
    <text evidence="3">The sequence shown here is derived from an EMBL/GenBank/DDBJ whole genome shotgun (WGS) entry which is preliminary data.</text>
</comment>
<sequence>MSGSAAELNAFESTVERFGPRRDPSARAILVGVDGSDTAMRAAAFAFGMARRQGGRLIVAFVASHSALAALGPAVAAAVEHDAIVKLYAELREQMRSAAEELAVPVTFLKTFGDPYTTLRDAADRCQVDTVVVGASQKAGHRFAGSVATKLIRAGHWPVLVVP</sequence>
<name>A0A7W7Q1Q3_9PSEU</name>
<reference evidence="3 4" key="1">
    <citation type="submission" date="2020-08" db="EMBL/GenBank/DDBJ databases">
        <title>Genomic Encyclopedia of Type Strains, Phase III (KMG-III): the genomes of soil and plant-associated and newly described type strains.</title>
        <authorList>
            <person name="Whitman W."/>
        </authorList>
    </citation>
    <scope>NUCLEOTIDE SEQUENCE [LARGE SCALE GENOMIC DNA]</scope>
    <source>
        <strain evidence="3 4">CECT 8960</strain>
    </source>
</reference>